<dbReference type="EMBL" id="BQNB010008892">
    <property type="protein sequence ID" value="GJS55795.1"/>
    <property type="molecule type" value="Genomic_DNA"/>
</dbReference>
<dbReference type="InterPro" id="IPR012340">
    <property type="entry name" value="NA-bd_OB-fold"/>
</dbReference>
<dbReference type="Proteomes" id="UP001151760">
    <property type="component" value="Unassembled WGS sequence"/>
</dbReference>
<dbReference type="PANTHER" id="PTHR47165">
    <property type="entry name" value="OS03G0429900 PROTEIN"/>
    <property type="match status" value="1"/>
</dbReference>
<protein>
    <submittedName>
        <fullName evidence="2">Replication protein A 70 kDa DNA-binding subunit C-like protein</fullName>
    </submittedName>
</protein>
<evidence type="ECO:0000313" key="3">
    <source>
        <dbReference type="Proteomes" id="UP001151760"/>
    </source>
</evidence>
<reference evidence="2" key="1">
    <citation type="journal article" date="2022" name="Int. J. Mol. Sci.">
        <title>Draft Genome of Tanacetum Coccineum: Genomic Comparison of Closely Related Tanacetum-Family Plants.</title>
        <authorList>
            <person name="Yamashiro T."/>
            <person name="Shiraishi A."/>
            <person name="Nakayama K."/>
            <person name="Satake H."/>
        </authorList>
    </citation>
    <scope>NUCLEOTIDE SEQUENCE</scope>
</reference>
<accession>A0ABQ4WSB8</accession>
<proteinExistence type="predicted"/>
<dbReference type="CDD" id="cd04480">
    <property type="entry name" value="RPA1_DBD_A_like"/>
    <property type="match status" value="1"/>
</dbReference>
<evidence type="ECO:0000313" key="2">
    <source>
        <dbReference type="EMBL" id="GJS55795.1"/>
    </source>
</evidence>
<organism evidence="2 3">
    <name type="scientific">Tanacetum coccineum</name>
    <dbReference type="NCBI Taxonomy" id="301880"/>
    <lineage>
        <taxon>Eukaryota</taxon>
        <taxon>Viridiplantae</taxon>
        <taxon>Streptophyta</taxon>
        <taxon>Embryophyta</taxon>
        <taxon>Tracheophyta</taxon>
        <taxon>Spermatophyta</taxon>
        <taxon>Magnoliopsida</taxon>
        <taxon>eudicotyledons</taxon>
        <taxon>Gunneridae</taxon>
        <taxon>Pentapetalae</taxon>
        <taxon>asterids</taxon>
        <taxon>campanulids</taxon>
        <taxon>Asterales</taxon>
        <taxon>Asteraceae</taxon>
        <taxon>Asteroideae</taxon>
        <taxon>Anthemideae</taxon>
        <taxon>Anthemidinae</taxon>
        <taxon>Tanacetum</taxon>
    </lineage>
</organism>
<sequence>MNHNPAKAAAFDEIESFDDLESVGAGMRIIITPLQEITPDKGKINIKVKVLSLWNQYYSNNHSSKLSGIDMILMDEQGTKIHATINSSIVCDFDTLLKENDYQIISNFNVKRNVDSTKLTKHEFKIQFYKKTNVRSCSEFSCNDDGMNFISFKDFVEGKIDQSYSFDVIGRLIQNKDITVLNPNNAPKHILEFQLYKL</sequence>
<keyword evidence="3" id="KW-1185">Reference proteome</keyword>
<dbReference type="PANTHER" id="PTHR47165:SF4">
    <property type="entry name" value="OS03G0429900 PROTEIN"/>
    <property type="match status" value="1"/>
</dbReference>
<comment type="caution">
    <text evidence="2">The sequence shown here is derived from an EMBL/GenBank/DDBJ whole genome shotgun (WGS) entry which is preliminary data.</text>
</comment>
<evidence type="ECO:0000259" key="1">
    <source>
        <dbReference type="Pfam" id="PF02721"/>
    </source>
</evidence>
<dbReference type="InterPro" id="IPR003871">
    <property type="entry name" value="RFA1B/D_OB_1st"/>
</dbReference>
<dbReference type="SUPFAM" id="SSF50249">
    <property type="entry name" value="Nucleic acid-binding proteins"/>
    <property type="match status" value="1"/>
</dbReference>
<feature type="domain" description="Replication protein A 70 kDa DNA-binding subunit B/D first OB fold" evidence="1">
    <location>
        <begin position="32"/>
        <end position="137"/>
    </location>
</feature>
<reference evidence="2" key="2">
    <citation type="submission" date="2022-01" db="EMBL/GenBank/DDBJ databases">
        <authorList>
            <person name="Yamashiro T."/>
            <person name="Shiraishi A."/>
            <person name="Satake H."/>
            <person name="Nakayama K."/>
        </authorList>
    </citation>
    <scope>NUCLEOTIDE SEQUENCE</scope>
</reference>
<dbReference type="Pfam" id="PF02721">
    <property type="entry name" value="DUF223"/>
    <property type="match status" value="1"/>
</dbReference>
<dbReference type="Gene3D" id="2.40.50.140">
    <property type="entry name" value="Nucleic acid-binding proteins"/>
    <property type="match status" value="1"/>
</dbReference>
<gene>
    <name evidence="2" type="ORF">Tco_0629157</name>
</gene>
<name>A0ABQ4WSB8_9ASTR</name>